<feature type="region of interest" description="Disordered" evidence="1">
    <location>
        <begin position="105"/>
        <end position="124"/>
    </location>
</feature>
<dbReference type="Proteomes" id="UP000002149">
    <property type="component" value="Chromosome 7"/>
</dbReference>
<keyword evidence="4" id="KW-1185">Reference proteome</keyword>
<dbReference type="PaxDb" id="214684-Q5KDQ3"/>
<reference evidence="3 4" key="1">
    <citation type="journal article" date="2005" name="Science">
        <title>The genome of the basidiomycetous yeast and human pathogen Cryptococcus neoformans.</title>
        <authorList>
            <person name="Loftus B.J."/>
            <person name="Fung E."/>
            <person name="Roncaglia P."/>
            <person name="Rowley D."/>
            <person name="Amedeo P."/>
            <person name="Bruno D."/>
            <person name="Vamathevan J."/>
            <person name="Miranda M."/>
            <person name="Anderson I.J."/>
            <person name="Fraser J.A."/>
            <person name="Allen J.E."/>
            <person name="Bosdet I.E."/>
            <person name="Brent M.R."/>
            <person name="Chiu R."/>
            <person name="Doering T.L."/>
            <person name="Donlin M.J."/>
            <person name="D'Souza C.A."/>
            <person name="Fox D.S."/>
            <person name="Grinberg V."/>
            <person name="Fu J."/>
            <person name="Fukushima M."/>
            <person name="Haas B.J."/>
            <person name="Huang J.C."/>
            <person name="Janbon G."/>
            <person name="Jones S.J."/>
            <person name="Koo H.L."/>
            <person name="Krzywinski M.I."/>
            <person name="Kwon-Chung J.K."/>
            <person name="Lengeler K.B."/>
            <person name="Maiti R."/>
            <person name="Marra M.A."/>
            <person name="Marra R.E."/>
            <person name="Mathewson C.A."/>
            <person name="Mitchell T.G."/>
            <person name="Pertea M."/>
            <person name="Riggs F.R."/>
            <person name="Salzberg S.L."/>
            <person name="Schein J.E."/>
            <person name="Shvartsbeyn A."/>
            <person name="Shin H."/>
            <person name="Shumway M."/>
            <person name="Specht C.A."/>
            <person name="Suh B.B."/>
            <person name="Tenney A."/>
            <person name="Utterback T.R."/>
            <person name="Wickes B.L."/>
            <person name="Wortman J.R."/>
            <person name="Wye N.H."/>
            <person name="Kronstad J.W."/>
            <person name="Lodge J.K."/>
            <person name="Heitman J."/>
            <person name="Davis R.W."/>
            <person name="Fraser C.M."/>
            <person name="Hyman R.W."/>
        </authorList>
    </citation>
    <scope>NUCLEOTIDE SEQUENCE [LARGE SCALE GENOMIC DNA]</scope>
    <source>
        <strain evidence="4">JEC21 / ATCC MYA-565</strain>
    </source>
</reference>
<evidence type="ECO:0000313" key="4">
    <source>
        <dbReference type="Proteomes" id="UP000002149"/>
    </source>
</evidence>
<dbReference type="OrthoDB" id="2368680at2759"/>
<evidence type="ECO:0000256" key="1">
    <source>
        <dbReference type="SAM" id="MobiDB-lite"/>
    </source>
</evidence>
<dbReference type="VEuPathDB" id="FungiDB:CNG03170"/>
<dbReference type="GO" id="GO:0006353">
    <property type="term" value="P:DNA-templated transcription termination"/>
    <property type="evidence" value="ECO:0007669"/>
    <property type="project" value="InterPro"/>
</dbReference>
<dbReference type="RefSeq" id="XP_572191.1">
    <property type="nucleotide sequence ID" value="XM_572191.2"/>
</dbReference>
<protein>
    <submittedName>
        <fullName evidence="3">Expressed protein</fullName>
    </submittedName>
</protein>
<feature type="compositionally biased region" description="Polar residues" evidence="1">
    <location>
        <begin position="108"/>
        <end position="124"/>
    </location>
</feature>
<evidence type="ECO:0000313" key="3">
    <source>
        <dbReference type="EMBL" id="AAW44884.1"/>
    </source>
</evidence>
<dbReference type="InParanoid" id="Q5KDQ3"/>
<dbReference type="OMA" id="NPITHAN"/>
<gene>
    <name evidence="3" type="ordered locus">CNG03170</name>
</gene>
<dbReference type="KEGG" id="cne:CNG03170"/>
<dbReference type="Pfam" id="PF07498">
    <property type="entry name" value="Rho_N"/>
    <property type="match status" value="1"/>
</dbReference>
<dbReference type="EMBL" id="AE017347">
    <property type="protein sequence ID" value="AAW44884.1"/>
    <property type="molecule type" value="Genomic_DNA"/>
</dbReference>
<organism evidence="3 4">
    <name type="scientific">Cryptococcus deneoformans (strain JEC21 / ATCC MYA-565)</name>
    <name type="common">Cryptococcus neoformans var. neoformans serotype D</name>
    <dbReference type="NCBI Taxonomy" id="214684"/>
    <lineage>
        <taxon>Eukaryota</taxon>
        <taxon>Fungi</taxon>
        <taxon>Dikarya</taxon>
        <taxon>Basidiomycota</taxon>
        <taxon>Agaricomycotina</taxon>
        <taxon>Tremellomycetes</taxon>
        <taxon>Tremellales</taxon>
        <taxon>Cryptococcaceae</taxon>
        <taxon>Cryptococcus</taxon>
        <taxon>Cryptococcus neoformans species complex</taxon>
    </lineage>
</organism>
<dbReference type="HOGENOM" id="CLU_460047_0_0_1"/>
<evidence type="ECO:0000259" key="2">
    <source>
        <dbReference type="SMART" id="SM00959"/>
    </source>
</evidence>
<proteinExistence type="predicted"/>
<dbReference type="SMART" id="SM00959">
    <property type="entry name" value="Rho_N"/>
    <property type="match status" value="1"/>
</dbReference>
<feature type="domain" description="Rho termination factor-like N-terminal" evidence="2">
    <location>
        <begin position="6"/>
        <end position="48"/>
    </location>
</feature>
<dbReference type="eggNOG" id="ENOG502S7TZ">
    <property type="taxonomic scope" value="Eukaryota"/>
</dbReference>
<dbReference type="GeneID" id="3258596"/>
<sequence length="604" mass="67142">METSSSLQRLKVADLRSKCKELKLANYSKLPKPQLIQHILEAQNLASSTSFTSVTSYITEEQDNHFRSRAEAFKPISQESTKHLKVTFDITQHDQAHCLLDPVPGDSSHLTASTNQKRLPSGGRLQQQAAKSVSLKVASNSVGLPSFPNAFTKTNSEPHSPGLAAMNKSMLLSPSMPNARHISAFTSSQSGSYTALVRKKKLQGTNPAHHVTPIIAASLSSSASMTIPCPLPITPAKRVTQMENHFLNTLFISLNRYRTDPILSPPFPSSIRRKTHRIDPTTHLAFQGIHPSLYTSANELAFHVSVRFWVFRIHTEMLQGCSEAWSVLGAASGLMTADLCRWPTVTECRRVSQDIWLVRTEANGLDSLYDHTSKVSITSSNGDMIQQTYLVLEATGEVVAESSSLQQDTHVIEGCAIRPDWFFYIQNTTSLGVGSSVFRYVKTKDDHEYPQGISKCWRQQVMKKGDSKSVLDVAERAVLTSCSLNSISGRKMTIVDMDAEQRGYCSTVLTPSGNLEAVSLYLPQEQHVMSVHIPLDSYHPNLAFVHRRSGITEYVLKDTGQVVGDENCGISPLWQGLLGCNDRGDKDDGRMEEFWKDWETRLWM</sequence>
<dbReference type="InterPro" id="IPR011112">
    <property type="entry name" value="Rho-like_N"/>
</dbReference>
<dbReference type="AlphaFoldDB" id="Q5KDQ3"/>
<name>Q5KDQ3_CRYD1</name>
<accession>Q5KDQ3</accession>